<evidence type="ECO:0000313" key="3">
    <source>
        <dbReference type="WBParaSite" id="PSAMB.scaffold5454size11643.g26723.t1"/>
    </source>
</evidence>
<protein>
    <submittedName>
        <fullName evidence="3">Uncharacterized protein</fullName>
    </submittedName>
</protein>
<dbReference type="Proteomes" id="UP000887566">
    <property type="component" value="Unplaced"/>
</dbReference>
<evidence type="ECO:0000256" key="1">
    <source>
        <dbReference type="SAM" id="MobiDB-lite"/>
    </source>
</evidence>
<evidence type="ECO:0000313" key="2">
    <source>
        <dbReference type="Proteomes" id="UP000887566"/>
    </source>
</evidence>
<accession>A0A914WUG5</accession>
<keyword evidence="2" id="KW-1185">Reference proteome</keyword>
<feature type="region of interest" description="Disordered" evidence="1">
    <location>
        <begin position="62"/>
        <end position="99"/>
    </location>
</feature>
<reference evidence="3" key="1">
    <citation type="submission" date="2022-11" db="UniProtKB">
        <authorList>
            <consortium name="WormBaseParasite"/>
        </authorList>
    </citation>
    <scope>IDENTIFICATION</scope>
</reference>
<sequence>MNCLLVLSSLVLACEMFPLNLKNNEDLSAGQLHRLSALGSIPAVPESDIIVSDFNNYKNELEGRATGSTERRVRQSRDAYQVSTNKPPFDEYDGSSSTESPFDVYRYIKLALF</sequence>
<dbReference type="AlphaFoldDB" id="A0A914WUG5"/>
<feature type="compositionally biased region" description="Basic and acidic residues" evidence="1">
    <location>
        <begin position="62"/>
        <end position="77"/>
    </location>
</feature>
<organism evidence="2 3">
    <name type="scientific">Plectus sambesii</name>
    <dbReference type="NCBI Taxonomy" id="2011161"/>
    <lineage>
        <taxon>Eukaryota</taxon>
        <taxon>Metazoa</taxon>
        <taxon>Ecdysozoa</taxon>
        <taxon>Nematoda</taxon>
        <taxon>Chromadorea</taxon>
        <taxon>Plectida</taxon>
        <taxon>Plectina</taxon>
        <taxon>Plectoidea</taxon>
        <taxon>Plectidae</taxon>
        <taxon>Plectus</taxon>
    </lineage>
</organism>
<proteinExistence type="predicted"/>
<dbReference type="WBParaSite" id="PSAMB.scaffold5454size11643.g26723.t1">
    <property type="protein sequence ID" value="PSAMB.scaffold5454size11643.g26723.t1"/>
    <property type="gene ID" value="PSAMB.scaffold5454size11643.g26723"/>
</dbReference>
<name>A0A914WUG5_9BILA</name>